<protein>
    <submittedName>
        <fullName evidence="2">Uncharacterized protein</fullName>
    </submittedName>
</protein>
<dbReference type="AlphaFoldDB" id="A0A6B2ELM5"/>
<evidence type="ECO:0000313" key="2">
    <source>
        <dbReference type="EMBL" id="NBJ63333.1"/>
    </source>
</evidence>
<feature type="compositionally biased region" description="Low complexity" evidence="1">
    <location>
        <begin position="408"/>
        <end position="421"/>
    </location>
</feature>
<dbReference type="InterPro" id="IPR018881">
    <property type="entry name" value="C2orf69_mit"/>
</dbReference>
<dbReference type="GO" id="GO:0005739">
    <property type="term" value="C:mitochondrion"/>
    <property type="evidence" value="ECO:0007669"/>
    <property type="project" value="TreeGrafter"/>
</dbReference>
<feature type="compositionally biased region" description="Polar residues" evidence="1">
    <location>
        <begin position="422"/>
        <end position="439"/>
    </location>
</feature>
<proteinExistence type="predicted"/>
<organism evidence="2">
    <name type="scientific">Phlebotomus kandelakii</name>
    <dbReference type="NCBI Taxonomy" id="1109342"/>
    <lineage>
        <taxon>Eukaryota</taxon>
        <taxon>Metazoa</taxon>
        <taxon>Ecdysozoa</taxon>
        <taxon>Arthropoda</taxon>
        <taxon>Hexapoda</taxon>
        <taxon>Insecta</taxon>
        <taxon>Pterygota</taxon>
        <taxon>Neoptera</taxon>
        <taxon>Endopterygota</taxon>
        <taxon>Diptera</taxon>
        <taxon>Nematocera</taxon>
        <taxon>Psychodoidea</taxon>
        <taxon>Psychodidae</taxon>
        <taxon>Phlebotomus</taxon>
        <taxon>Larroussius</taxon>
    </lineage>
</organism>
<dbReference type="PANTHER" id="PTHR31296">
    <property type="entry name" value="UPF0565 PROTEIN C2ORF69"/>
    <property type="match status" value="1"/>
</dbReference>
<evidence type="ECO:0000256" key="1">
    <source>
        <dbReference type="SAM" id="MobiDB-lite"/>
    </source>
</evidence>
<accession>A0A6B2ELM5</accession>
<name>A0A6B2ELM5_9DIPT</name>
<dbReference type="EMBL" id="GIFK01005630">
    <property type="protein sequence ID" value="NBJ63333.1"/>
    <property type="molecule type" value="Transcribed_RNA"/>
</dbReference>
<reference evidence="2" key="1">
    <citation type="submission" date="2019-10" db="EMBL/GenBank/DDBJ databases">
        <title>Short sand fly seasons in Tbilisi, Georgia, hinder development of host immunity to saliva of the visceral leishmaniasis vector Phlebotomus kandelakii.</title>
        <authorList>
            <person name="Oliveira F."/>
            <person name="Giorgobiani E."/>
            <person name="Guimaraes-Costa A.B."/>
            <person name="Abdeladhim M."/>
            <person name="Oristian J."/>
            <person name="Tskhvaradze L."/>
            <person name="Tsertsvadze N."/>
            <person name="Zakalashvili M."/>
            <person name="Valenzuela J.G."/>
            <person name="Kamhawi S."/>
        </authorList>
    </citation>
    <scope>NUCLEOTIDE SEQUENCE</scope>
    <source>
        <strain evidence="2">Wild-capture in Tbilisi</strain>
        <tissue evidence="2">Salivary glands</tissue>
    </source>
</reference>
<feature type="region of interest" description="Disordered" evidence="1">
    <location>
        <begin position="408"/>
        <end position="445"/>
    </location>
</feature>
<dbReference type="Pfam" id="PF10561">
    <property type="entry name" value="C2orf69"/>
    <property type="match status" value="1"/>
</dbReference>
<dbReference type="PANTHER" id="PTHR31296:SF1">
    <property type="entry name" value="MITOCHONDRIAL PROTEIN C2ORF69"/>
    <property type="match status" value="1"/>
</dbReference>
<sequence length="445" mass="48877">MLGGNPARLSGGGGPIRLTGVSGFEGRVNDVIYCPPLQKPSEGDTEEPENTAVVYFGGDIQDFPENMQVHRDSKAYIKYNLENTALMLRNNFPKSHIVIIKAVRMEFKTFSCYDNFVRGCNAGIPDHTPMNHALQHLEKLLQNIPVRIRSIPESELISQITASASSATAATTATATATSSTVTSSTAAQDTGQDMDIDILQVQDTVNVESDSGIGFCKDNSCNSIPRLPTDLSLDLLQAADDSVGSTAVPNASDLLWWRDGLNLDKATLTLIAFSKGSVVLNQFIYEFHYLKTLTPDDSSMMRLVSRIRDMYWLDGGHSAPKNTWITSRSLLETLTRLNINLHVHVTPYQVLDERRPWIRRDEKAFTDLLKRLGAPLTRILHSDSGVVPNLFTHFEVLEVFRQAVTEAPAQPEAAPSEATQSTSQAPASVLQETATAKNAESEEN</sequence>